<feature type="domain" description="Endonuclease/exonuclease/phosphatase" evidence="1">
    <location>
        <begin position="13"/>
        <end position="214"/>
    </location>
</feature>
<dbReference type="SUPFAM" id="SSF56219">
    <property type="entry name" value="DNase I-like"/>
    <property type="match status" value="1"/>
</dbReference>
<sequence>MSTPHSHSLSFGSLNCRSLIKSHNSNAQSLFIRHLRSLSLSLLAVQESHAITLANQESLNMQFQCSSSIWTNHCGLICFDPNLTVTNHETPVNLDQRVISTTIQHSQNAFPPFNLLVIYAPAAHSARQRFFLHLADFIHPTTLSNQTRTLVMGDFNQTPKPDGADWHSTLHRFFDDALSSDPGLQGIPTFTHSGNGSRSVIDFIYCSPDISADICHPQVSHIPSDWTDHALLKCLWRVGSSRGPSPCWRAKPHLASIPEFVKHLYTNIDQFLAHQHCDTPTAVWEEIKCIAKATAQRFMRKRPSVLERQTRHLMSRRNRLLRLSQTSAVESCSALLEELAIVEHKLSLIQREQALRLELRAKSTW</sequence>
<organism evidence="2 3">
    <name type="scientific">Hesseltinella vesiculosa</name>
    <dbReference type="NCBI Taxonomy" id="101127"/>
    <lineage>
        <taxon>Eukaryota</taxon>
        <taxon>Fungi</taxon>
        <taxon>Fungi incertae sedis</taxon>
        <taxon>Mucoromycota</taxon>
        <taxon>Mucoromycotina</taxon>
        <taxon>Mucoromycetes</taxon>
        <taxon>Mucorales</taxon>
        <taxon>Cunninghamellaceae</taxon>
        <taxon>Hesseltinella</taxon>
    </lineage>
</organism>
<dbReference type="InterPro" id="IPR005135">
    <property type="entry name" value="Endo/exonuclease/phosphatase"/>
</dbReference>
<evidence type="ECO:0000313" key="2">
    <source>
        <dbReference type="EMBL" id="ORX50922.1"/>
    </source>
</evidence>
<evidence type="ECO:0000313" key="3">
    <source>
        <dbReference type="Proteomes" id="UP000242146"/>
    </source>
</evidence>
<dbReference type="OrthoDB" id="2443300at2759"/>
<feature type="non-terminal residue" evidence="2">
    <location>
        <position position="365"/>
    </location>
</feature>
<dbReference type="EMBL" id="MCGT01000022">
    <property type="protein sequence ID" value="ORX50922.1"/>
    <property type="molecule type" value="Genomic_DNA"/>
</dbReference>
<dbReference type="Pfam" id="PF03372">
    <property type="entry name" value="Exo_endo_phos"/>
    <property type="match status" value="1"/>
</dbReference>
<dbReference type="Proteomes" id="UP000242146">
    <property type="component" value="Unassembled WGS sequence"/>
</dbReference>
<name>A0A1X2GCX8_9FUNG</name>
<dbReference type="STRING" id="101127.A0A1X2GCX8"/>
<gene>
    <name evidence="2" type="ORF">DM01DRAFT_1290183</name>
</gene>
<dbReference type="GO" id="GO:0003824">
    <property type="term" value="F:catalytic activity"/>
    <property type="evidence" value="ECO:0007669"/>
    <property type="project" value="InterPro"/>
</dbReference>
<dbReference type="AlphaFoldDB" id="A0A1X2GCX8"/>
<comment type="caution">
    <text evidence="2">The sequence shown here is derived from an EMBL/GenBank/DDBJ whole genome shotgun (WGS) entry which is preliminary data.</text>
</comment>
<reference evidence="2 3" key="1">
    <citation type="submission" date="2016-07" db="EMBL/GenBank/DDBJ databases">
        <title>Pervasive Adenine N6-methylation of Active Genes in Fungi.</title>
        <authorList>
            <consortium name="DOE Joint Genome Institute"/>
            <person name="Mondo S.J."/>
            <person name="Dannebaum R.O."/>
            <person name="Kuo R.C."/>
            <person name="Labutti K."/>
            <person name="Haridas S."/>
            <person name="Kuo A."/>
            <person name="Salamov A."/>
            <person name="Ahrendt S.R."/>
            <person name="Lipzen A."/>
            <person name="Sullivan W."/>
            <person name="Andreopoulos W.B."/>
            <person name="Clum A."/>
            <person name="Lindquist E."/>
            <person name="Daum C."/>
            <person name="Ramamoorthy G.K."/>
            <person name="Gryganskyi A."/>
            <person name="Culley D."/>
            <person name="Magnuson J.K."/>
            <person name="James T.Y."/>
            <person name="O'Malley M.A."/>
            <person name="Stajich J.E."/>
            <person name="Spatafora J.W."/>
            <person name="Visel A."/>
            <person name="Grigoriev I.V."/>
        </authorList>
    </citation>
    <scope>NUCLEOTIDE SEQUENCE [LARGE SCALE GENOMIC DNA]</scope>
    <source>
        <strain evidence="2 3">NRRL 3301</strain>
    </source>
</reference>
<proteinExistence type="predicted"/>
<dbReference type="Gene3D" id="3.60.10.10">
    <property type="entry name" value="Endonuclease/exonuclease/phosphatase"/>
    <property type="match status" value="1"/>
</dbReference>
<keyword evidence="3" id="KW-1185">Reference proteome</keyword>
<evidence type="ECO:0000259" key="1">
    <source>
        <dbReference type="Pfam" id="PF03372"/>
    </source>
</evidence>
<dbReference type="InterPro" id="IPR036691">
    <property type="entry name" value="Endo/exonu/phosph_ase_sf"/>
</dbReference>
<accession>A0A1X2GCX8</accession>
<protein>
    <recommendedName>
        <fullName evidence="1">Endonuclease/exonuclease/phosphatase domain-containing protein</fullName>
    </recommendedName>
</protein>